<evidence type="ECO:0000313" key="2">
    <source>
        <dbReference type="Proteomes" id="UP000790709"/>
    </source>
</evidence>
<evidence type="ECO:0000313" key="1">
    <source>
        <dbReference type="EMBL" id="KAH7930061.1"/>
    </source>
</evidence>
<sequence>MNYDIDDTELGNLEAGLHDHERRIGTLDSPSNLRRVSNTHAVLDRLKNNFAFSTFTTLLQGPLVTHRQGPAVERVDHRGVHVPKDGYLADETDPPGPRTRLATDVRVKRSDDQDEIMFPIDTSPLSQVSSDAASHKAPSSFSCVSSTSSFPSLESDLTPPLTPDSSNGILNSFSSSSNITSDFRPALRRTVATVPGLPSSYAEDNSGLQSQYSKEIKEGKKPERPICYDSLIEDITGVSVTSNAGVNLGDDTGDEWYGLEYTIEISRRDRRPSDNYVPSAGEYSKSRESWALIHQGTVDPCFEDQEYSRWKRWHRYLEKEDRVKMKIAHAFSACADDLAWIFVEEVKARRWMRWQKERGYASVDWEHLKEHLLQLAERRPDPYYPPEKHNLAWELKTARSYSDLRSLRPVPALC</sequence>
<dbReference type="Proteomes" id="UP000790709">
    <property type="component" value="Unassembled WGS sequence"/>
</dbReference>
<reference evidence="1" key="1">
    <citation type="journal article" date="2021" name="New Phytol.">
        <title>Evolutionary innovations through gain and loss of genes in the ectomycorrhizal Boletales.</title>
        <authorList>
            <person name="Wu G."/>
            <person name="Miyauchi S."/>
            <person name="Morin E."/>
            <person name="Kuo A."/>
            <person name="Drula E."/>
            <person name="Varga T."/>
            <person name="Kohler A."/>
            <person name="Feng B."/>
            <person name="Cao Y."/>
            <person name="Lipzen A."/>
            <person name="Daum C."/>
            <person name="Hundley H."/>
            <person name="Pangilinan J."/>
            <person name="Johnson J."/>
            <person name="Barry K."/>
            <person name="LaButti K."/>
            <person name="Ng V."/>
            <person name="Ahrendt S."/>
            <person name="Min B."/>
            <person name="Choi I.G."/>
            <person name="Park H."/>
            <person name="Plett J.M."/>
            <person name="Magnuson J."/>
            <person name="Spatafora J.W."/>
            <person name="Nagy L.G."/>
            <person name="Henrissat B."/>
            <person name="Grigoriev I.V."/>
            <person name="Yang Z.L."/>
            <person name="Xu J."/>
            <person name="Martin F.M."/>
        </authorList>
    </citation>
    <scope>NUCLEOTIDE SEQUENCE</scope>
    <source>
        <strain evidence="1">KUC20120723A-06</strain>
    </source>
</reference>
<organism evidence="1 2">
    <name type="scientific">Leucogyrophana mollusca</name>
    <dbReference type="NCBI Taxonomy" id="85980"/>
    <lineage>
        <taxon>Eukaryota</taxon>
        <taxon>Fungi</taxon>
        <taxon>Dikarya</taxon>
        <taxon>Basidiomycota</taxon>
        <taxon>Agaricomycotina</taxon>
        <taxon>Agaricomycetes</taxon>
        <taxon>Agaricomycetidae</taxon>
        <taxon>Boletales</taxon>
        <taxon>Boletales incertae sedis</taxon>
        <taxon>Leucogyrophana</taxon>
    </lineage>
</organism>
<dbReference type="EMBL" id="MU266335">
    <property type="protein sequence ID" value="KAH7930061.1"/>
    <property type="molecule type" value="Genomic_DNA"/>
</dbReference>
<protein>
    <submittedName>
        <fullName evidence="1">Uncharacterized protein</fullName>
    </submittedName>
</protein>
<comment type="caution">
    <text evidence="1">The sequence shown here is derived from an EMBL/GenBank/DDBJ whole genome shotgun (WGS) entry which is preliminary data.</text>
</comment>
<gene>
    <name evidence="1" type="ORF">BV22DRAFT_86740</name>
</gene>
<proteinExistence type="predicted"/>
<name>A0ACB8BYB8_9AGAM</name>
<accession>A0ACB8BYB8</accession>
<keyword evidence="2" id="KW-1185">Reference proteome</keyword>